<dbReference type="Proteomes" id="UP000064249">
    <property type="component" value="Unassembled WGS sequence"/>
</dbReference>
<dbReference type="AlphaFoldDB" id="A0A117LH88"/>
<dbReference type="InterPro" id="IPR045155">
    <property type="entry name" value="Beta-lactam_cat"/>
</dbReference>
<dbReference type="GO" id="GO:0030655">
    <property type="term" value="P:beta-lactam antibiotic catabolic process"/>
    <property type="evidence" value="ECO:0007669"/>
    <property type="project" value="InterPro"/>
</dbReference>
<dbReference type="PANTHER" id="PTHR35333">
    <property type="entry name" value="BETA-LACTAMASE"/>
    <property type="match status" value="1"/>
</dbReference>
<sequence>MKLQRISLLRWIAIVLLVISAIILVMELVRFSRLRAGFPAGTVIAGIPVGGLDQQQAADRVLQAYNYPIEVYYGEEVFTVKPASLGFQLDIDTMIASADQQRVNASFWKSFWNYLWNRTAEPQETPISYTVDERQLKMFLYDEIAARYDNAPEQSQPVAGSTNFQVGSPGEILDVEASLPYVEQALQSPSMRMVNLVITEVDPPKPTIENLEVLLKQLIDGSGYDGLTEIYILDLESRKEINFAYENGVDYTPGISFTAASTIKIPIMVSVFKELSEPTPQAAAELMELMIEQSKNDPADLLMETYLSPTLGPLIVTDVMQEIGLENTFLAGHFYIGAPLLERFITPANSRTDYSTDPDTYNQTTTADMGMLLEDIYQCAQNGGGTFGALLPDEISQNECQTMITYLTRNKIAVLLQAGLPDGTRFGHKHGWITEADGLMHAIFDVGVVYSPGGDYIICVAMYHPVQLIFDSANLLTANISTAVYNYFNITN</sequence>
<dbReference type="EMBL" id="LGFU01000002">
    <property type="protein sequence ID" value="KUK47051.1"/>
    <property type="molecule type" value="Genomic_DNA"/>
</dbReference>
<comment type="caution">
    <text evidence="3">The sequence shown here is derived from an EMBL/GenBank/DDBJ whole genome shotgun (WGS) entry which is preliminary data.</text>
</comment>
<dbReference type="GO" id="GO:0008800">
    <property type="term" value="F:beta-lactamase activity"/>
    <property type="evidence" value="ECO:0007669"/>
    <property type="project" value="InterPro"/>
</dbReference>
<proteinExistence type="predicted"/>
<dbReference type="InterPro" id="IPR012338">
    <property type="entry name" value="Beta-lactam/transpept-like"/>
</dbReference>
<feature type="domain" description="Beta-lactamase class A catalytic" evidence="2">
    <location>
        <begin position="284"/>
        <end position="461"/>
    </location>
</feature>
<feature type="transmembrane region" description="Helical" evidence="1">
    <location>
        <begin position="7"/>
        <end position="26"/>
    </location>
</feature>
<dbReference type="PANTHER" id="PTHR35333:SF3">
    <property type="entry name" value="BETA-LACTAMASE-TYPE TRANSPEPTIDASE FOLD CONTAINING PROTEIN"/>
    <property type="match status" value="1"/>
</dbReference>
<accession>A0A117LH88</accession>
<evidence type="ECO:0000259" key="2">
    <source>
        <dbReference type="Pfam" id="PF13354"/>
    </source>
</evidence>
<dbReference type="Gene3D" id="3.40.710.10">
    <property type="entry name" value="DD-peptidase/beta-lactamase superfamily"/>
    <property type="match status" value="1"/>
</dbReference>
<evidence type="ECO:0000256" key="1">
    <source>
        <dbReference type="SAM" id="Phobius"/>
    </source>
</evidence>
<evidence type="ECO:0000313" key="3">
    <source>
        <dbReference type="EMBL" id="KUK47051.1"/>
    </source>
</evidence>
<name>A0A117LH88_9CHLR</name>
<reference evidence="3 4" key="1">
    <citation type="journal article" date="2015" name="MBio">
        <title>Genome-Resolved Metagenomic Analysis Reveals Roles for Candidate Phyla and Other Microbial Community Members in Biogeochemical Transformations in Oil Reservoirs.</title>
        <authorList>
            <person name="Hu P."/>
            <person name="Tom L."/>
            <person name="Singh A."/>
            <person name="Thomas B.C."/>
            <person name="Baker B.J."/>
            <person name="Piceno Y.M."/>
            <person name="Andersen G.L."/>
            <person name="Banfield J.F."/>
        </authorList>
    </citation>
    <scope>NUCLEOTIDE SEQUENCE [LARGE SCALE GENOMIC DNA]</scope>
    <source>
        <strain evidence="3">46_16</strain>
    </source>
</reference>
<evidence type="ECO:0000313" key="4">
    <source>
        <dbReference type="Proteomes" id="UP000064249"/>
    </source>
</evidence>
<keyword evidence="1" id="KW-1133">Transmembrane helix</keyword>
<dbReference type="Pfam" id="PF13354">
    <property type="entry name" value="Beta-lactamase2"/>
    <property type="match status" value="1"/>
</dbReference>
<dbReference type="SUPFAM" id="SSF56601">
    <property type="entry name" value="beta-lactamase/transpeptidase-like"/>
    <property type="match status" value="1"/>
</dbReference>
<dbReference type="GO" id="GO:0046677">
    <property type="term" value="P:response to antibiotic"/>
    <property type="evidence" value="ECO:0007669"/>
    <property type="project" value="InterPro"/>
</dbReference>
<organism evidence="3 4">
    <name type="scientific">Anaerolinea thermophila</name>
    <dbReference type="NCBI Taxonomy" id="167964"/>
    <lineage>
        <taxon>Bacteria</taxon>
        <taxon>Bacillati</taxon>
        <taxon>Chloroflexota</taxon>
        <taxon>Anaerolineae</taxon>
        <taxon>Anaerolineales</taxon>
        <taxon>Anaerolineaceae</taxon>
        <taxon>Anaerolinea</taxon>
    </lineage>
</organism>
<keyword evidence="1" id="KW-0472">Membrane</keyword>
<gene>
    <name evidence="3" type="ORF">XD73_0120</name>
</gene>
<dbReference type="InterPro" id="IPR000871">
    <property type="entry name" value="Beta-lactam_class-A"/>
</dbReference>
<protein>
    <recommendedName>
        <fullName evidence="2">Beta-lactamase class A catalytic domain-containing protein</fullName>
    </recommendedName>
</protein>
<keyword evidence="1" id="KW-0812">Transmembrane</keyword>